<evidence type="ECO:0000313" key="2">
    <source>
        <dbReference type="Proteomes" id="UP000188268"/>
    </source>
</evidence>
<dbReference type="Gramene" id="OMO78674">
    <property type="protein sequence ID" value="OMO78674"/>
    <property type="gene ID" value="CCACVL1_14225"/>
</dbReference>
<sequence length="48" mass="5621">MEFIFKIAKNGKEVDWSWKGSNKLRVWQDSNEQLLGHILNSKSMWIGA</sequence>
<comment type="caution">
    <text evidence="1">The sequence shown here is derived from an EMBL/GenBank/DDBJ whole genome shotgun (WGS) entry which is preliminary data.</text>
</comment>
<reference evidence="1 2" key="1">
    <citation type="submission" date="2013-09" db="EMBL/GenBank/DDBJ databases">
        <title>Corchorus capsularis genome sequencing.</title>
        <authorList>
            <person name="Alam M."/>
            <person name="Haque M.S."/>
            <person name="Islam M.S."/>
            <person name="Emdad E.M."/>
            <person name="Islam M.M."/>
            <person name="Ahmed B."/>
            <person name="Halim A."/>
            <person name="Hossen Q.M.M."/>
            <person name="Hossain M.Z."/>
            <person name="Ahmed R."/>
            <person name="Khan M.M."/>
            <person name="Islam R."/>
            <person name="Rashid M.M."/>
            <person name="Khan S.A."/>
            <person name="Rahman M.S."/>
            <person name="Alam M."/>
        </authorList>
    </citation>
    <scope>NUCLEOTIDE SEQUENCE [LARGE SCALE GENOMIC DNA]</scope>
    <source>
        <strain evidence="2">cv. CVL-1</strain>
        <tissue evidence="1">Whole seedling</tissue>
    </source>
</reference>
<name>A0A1R3I7Y2_COCAP</name>
<proteinExistence type="predicted"/>
<dbReference type="AlphaFoldDB" id="A0A1R3I7Y2"/>
<protein>
    <submittedName>
        <fullName evidence="1">Uncharacterized protein</fullName>
    </submittedName>
</protein>
<gene>
    <name evidence="1" type="ORF">CCACVL1_14225</name>
</gene>
<dbReference type="EMBL" id="AWWV01010532">
    <property type="protein sequence ID" value="OMO78674.1"/>
    <property type="molecule type" value="Genomic_DNA"/>
</dbReference>
<feature type="non-terminal residue" evidence="1">
    <location>
        <position position="48"/>
    </location>
</feature>
<evidence type="ECO:0000313" key="1">
    <source>
        <dbReference type="EMBL" id="OMO78674.1"/>
    </source>
</evidence>
<organism evidence="1 2">
    <name type="scientific">Corchorus capsularis</name>
    <name type="common">Jute</name>
    <dbReference type="NCBI Taxonomy" id="210143"/>
    <lineage>
        <taxon>Eukaryota</taxon>
        <taxon>Viridiplantae</taxon>
        <taxon>Streptophyta</taxon>
        <taxon>Embryophyta</taxon>
        <taxon>Tracheophyta</taxon>
        <taxon>Spermatophyta</taxon>
        <taxon>Magnoliopsida</taxon>
        <taxon>eudicotyledons</taxon>
        <taxon>Gunneridae</taxon>
        <taxon>Pentapetalae</taxon>
        <taxon>rosids</taxon>
        <taxon>malvids</taxon>
        <taxon>Malvales</taxon>
        <taxon>Malvaceae</taxon>
        <taxon>Grewioideae</taxon>
        <taxon>Apeibeae</taxon>
        <taxon>Corchorus</taxon>
    </lineage>
</organism>
<accession>A0A1R3I7Y2</accession>
<keyword evidence="2" id="KW-1185">Reference proteome</keyword>
<dbReference type="Proteomes" id="UP000188268">
    <property type="component" value="Unassembled WGS sequence"/>
</dbReference>